<dbReference type="EMBL" id="KV921857">
    <property type="protein sequence ID" value="ORE11400.1"/>
    <property type="molecule type" value="Genomic_DNA"/>
</dbReference>
<proteinExistence type="predicted"/>
<evidence type="ECO:0000313" key="1">
    <source>
        <dbReference type="EMBL" id="ORE11400.1"/>
    </source>
</evidence>
<sequence length="120" mass="14042">MALIPCSQVRPSYLTVTFLLRLQNKSVLEYLFRRTAKDYEENAKQYNDIQCKILAWCELQRHDPFNPSPAVVINYLAYGYHYLSWLACTCHTYRAAILNLYDKDKAIIVDDLLFISSLAR</sequence>
<organism evidence="1">
    <name type="scientific">Rhizopus microsporus var. microsporus</name>
    <dbReference type="NCBI Taxonomy" id="86635"/>
    <lineage>
        <taxon>Eukaryota</taxon>
        <taxon>Fungi</taxon>
        <taxon>Fungi incertae sedis</taxon>
        <taxon>Mucoromycota</taxon>
        <taxon>Mucoromycotina</taxon>
        <taxon>Mucoromycetes</taxon>
        <taxon>Mucorales</taxon>
        <taxon>Mucorineae</taxon>
        <taxon>Rhizopodaceae</taxon>
        <taxon>Rhizopus</taxon>
    </lineage>
</organism>
<accession>A0A1X0RHB7</accession>
<protein>
    <submittedName>
        <fullName evidence="1">Uncharacterized protein</fullName>
    </submittedName>
</protein>
<reference evidence="1" key="1">
    <citation type="journal article" date="2016" name="Proc. Natl. Acad. Sci. U.S.A.">
        <title>Lipid metabolic changes in an early divergent fungus govern the establishment of a mutualistic symbiosis with endobacteria.</title>
        <authorList>
            <person name="Lastovetsky O.A."/>
            <person name="Gaspar M.L."/>
            <person name="Mondo S.J."/>
            <person name="LaButti K.M."/>
            <person name="Sandor L."/>
            <person name="Grigoriev I.V."/>
            <person name="Henry S.A."/>
            <person name="Pawlowska T.E."/>
        </authorList>
    </citation>
    <scope>NUCLEOTIDE SEQUENCE [LARGE SCALE GENOMIC DNA]</scope>
    <source>
        <strain evidence="1">ATCC 52814</strain>
    </source>
</reference>
<dbReference type="Proteomes" id="UP000242414">
    <property type="component" value="Unassembled WGS sequence"/>
</dbReference>
<name>A0A1X0RHB7_RHIZD</name>
<dbReference type="VEuPathDB" id="FungiDB:BCV72DRAFT_326225"/>
<gene>
    <name evidence="1" type="ORF">BCV72DRAFT_326225</name>
</gene>
<dbReference type="AlphaFoldDB" id="A0A1X0RHB7"/>